<dbReference type="CDD" id="cd00413">
    <property type="entry name" value="Glyco_hydrolase_16"/>
    <property type="match status" value="1"/>
</dbReference>
<dbReference type="RefSeq" id="WP_013020270.1">
    <property type="nucleotide sequence ID" value="NC_013947.1"/>
</dbReference>
<keyword evidence="1" id="KW-0732">Signal</keyword>
<dbReference type="OrthoDB" id="9809583at2"/>
<dbReference type="eggNOG" id="COG2273">
    <property type="taxonomic scope" value="Bacteria"/>
</dbReference>
<dbReference type="KEGG" id="sna:Snas_5063"/>
<dbReference type="PROSITE" id="PS51318">
    <property type="entry name" value="TAT"/>
    <property type="match status" value="1"/>
</dbReference>
<dbReference type="AlphaFoldDB" id="D3QAQ3"/>
<dbReference type="InterPro" id="IPR013320">
    <property type="entry name" value="ConA-like_dom_sf"/>
</dbReference>
<reference evidence="2 3" key="1">
    <citation type="journal article" date="2009" name="Stand. Genomic Sci.">
        <title>Complete genome sequence of Stackebrandtia nassauensis type strain (LLR-40K-21).</title>
        <authorList>
            <person name="Munk C."/>
            <person name="Lapidus A."/>
            <person name="Copeland A."/>
            <person name="Jando M."/>
            <person name="Mayilraj S."/>
            <person name="Glavina Del Rio T."/>
            <person name="Nolan M."/>
            <person name="Chen F."/>
            <person name="Lucas S."/>
            <person name="Tice H."/>
            <person name="Cheng J.F."/>
            <person name="Han C."/>
            <person name="Detter J.C."/>
            <person name="Bruce D."/>
            <person name="Goodwin L."/>
            <person name="Chain P."/>
            <person name="Pitluck S."/>
            <person name="Goker M."/>
            <person name="Ovchinikova G."/>
            <person name="Pati A."/>
            <person name="Ivanova N."/>
            <person name="Mavromatis K."/>
            <person name="Chen A."/>
            <person name="Palaniappan K."/>
            <person name="Land M."/>
            <person name="Hauser L."/>
            <person name="Chang Y.J."/>
            <person name="Jeffries C.D."/>
            <person name="Bristow J."/>
            <person name="Eisen J.A."/>
            <person name="Markowitz V."/>
            <person name="Hugenholtz P."/>
            <person name="Kyrpides N.C."/>
            <person name="Klenk H.P."/>
        </authorList>
    </citation>
    <scope>NUCLEOTIDE SEQUENCE [LARGE SCALE GENOMIC DNA]</scope>
    <source>
        <strain evidence="3">DSM 44728 / CIP 108903 / NRRL B-16338 / NBRC 102104 / LLR-40K-21</strain>
    </source>
</reference>
<proteinExistence type="predicted"/>
<dbReference type="HOGENOM" id="CLU_921093_0_0_11"/>
<dbReference type="Proteomes" id="UP000000844">
    <property type="component" value="Chromosome"/>
</dbReference>
<feature type="signal peptide" evidence="1">
    <location>
        <begin position="1"/>
        <end position="28"/>
    </location>
</feature>
<keyword evidence="3" id="KW-1185">Reference proteome</keyword>
<gene>
    <name evidence="2" type="ordered locus">Snas_5063</name>
</gene>
<dbReference type="Gene3D" id="2.60.120.200">
    <property type="match status" value="1"/>
</dbReference>
<dbReference type="STRING" id="446470.Snas_5063"/>
<dbReference type="EMBL" id="CP001778">
    <property type="protein sequence ID" value="ADD44699.1"/>
    <property type="molecule type" value="Genomic_DNA"/>
</dbReference>
<evidence type="ECO:0000256" key="1">
    <source>
        <dbReference type="SAM" id="SignalP"/>
    </source>
</evidence>
<accession>D3QAQ3</accession>
<feature type="chain" id="PRO_5038396332" evidence="1">
    <location>
        <begin position="29"/>
        <end position="308"/>
    </location>
</feature>
<dbReference type="SUPFAM" id="SSF49899">
    <property type="entry name" value="Concanavalin A-like lectins/glucanases"/>
    <property type="match status" value="1"/>
</dbReference>
<evidence type="ECO:0000313" key="2">
    <source>
        <dbReference type="EMBL" id="ADD44699.1"/>
    </source>
</evidence>
<dbReference type="InterPro" id="IPR006311">
    <property type="entry name" value="TAT_signal"/>
</dbReference>
<name>D3QAQ3_STANL</name>
<protein>
    <submittedName>
        <fullName evidence="2">Uncharacterized protein</fullName>
    </submittedName>
</protein>
<evidence type="ECO:0000313" key="3">
    <source>
        <dbReference type="Proteomes" id="UP000000844"/>
    </source>
</evidence>
<sequence>MKRLPRRKVLISAVATATVAATAVSVLAIGNANADAADTFPSEDACKVENNSMPKGDCGDFKQIFAENFNGDTVPVGAFSDCDHNVDTPEAYCGGLSEYGSYKDDWWAYPNGWDDTAKSGADGNDGAPYGGTYRADKTVSVGNGYDGTGTMKVDMYRPESGEDNYVGAVVPRKCMDRAYGKYTERFKVTKDDGGFKSAHLFYDDGYEMDFPENDYGADISAYTHPGEDNFDSGVPWKGKAHTTSIEWTPGHVKYYLDGKLIGDATKDIPDIKMSWILQNESSILGPYAERGARAALETTWLTCYSYNP</sequence>
<organism evidence="2 3">
    <name type="scientific">Stackebrandtia nassauensis (strain DSM 44728 / CIP 108903 / NRRL B-16338 / NBRC 102104 / LLR-40K-21)</name>
    <dbReference type="NCBI Taxonomy" id="446470"/>
    <lineage>
        <taxon>Bacteria</taxon>
        <taxon>Bacillati</taxon>
        <taxon>Actinomycetota</taxon>
        <taxon>Actinomycetes</taxon>
        <taxon>Glycomycetales</taxon>
        <taxon>Glycomycetaceae</taxon>
        <taxon>Stackebrandtia</taxon>
    </lineage>
</organism>